<name>A0ACC2DLD4_DIPCM</name>
<sequence length="355" mass="39772">MELVPDEVLANCFARLSPPEQALARLVCRRFYSILSTDAALQLRKWQGLLEPWLCVMGGVQEHHHEPMVELYDFLADKWRVMLPNPPTITFDFCCAVVKERLYKLGGFMGFLDFNVDKVPLMDVYNFRKHTWEKGRQMDEMREAFACGVINDRIYVAGGLVRKPFLQENLRVRSAEVYIPETDSWESIPAMKECRSCCASAVVGQKLYVIGGYGTDSILRSVEVFDPAIKTWEFRAQTPASWIIAGCAAIGHLIYFVVSSALEMEAVAVYDTQTDEWYVKGVIPLESLLNGSKGSLWGCTVLASKGKLYVLGGASSCSSGGLKCGLVYDPTLETWSPLKMMRSRRHGCAGVVIYL</sequence>
<evidence type="ECO:0000313" key="1">
    <source>
        <dbReference type="EMBL" id="KAJ7555033.1"/>
    </source>
</evidence>
<reference evidence="2" key="1">
    <citation type="journal article" date="2024" name="Proc. Natl. Acad. Sci. U.S.A.">
        <title>Extraordinary preservation of gene collinearity over three hundred million years revealed in homosporous lycophytes.</title>
        <authorList>
            <person name="Li C."/>
            <person name="Wickell D."/>
            <person name="Kuo L.Y."/>
            <person name="Chen X."/>
            <person name="Nie B."/>
            <person name="Liao X."/>
            <person name="Peng D."/>
            <person name="Ji J."/>
            <person name="Jenkins J."/>
            <person name="Williams M."/>
            <person name="Shu S."/>
            <person name="Plott C."/>
            <person name="Barry K."/>
            <person name="Rajasekar S."/>
            <person name="Grimwood J."/>
            <person name="Han X."/>
            <person name="Sun S."/>
            <person name="Hou Z."/>
            <person name="He W."/>
            <person name="Dai G."/>
            <person name="Sun C."/>
            <person name="Schmutz J."/>
            <person name="Leebens-Mack J.H."/>
            <person name="Li F.W."/>
            <person name="Wang L."/>
        </authorList>
    </citation>
    <scope>NUCLEOTIDE SEQUENCE [LARGE SCALE GENOMIC DNA]</scope>
    <source>
        <strain evidence="2">cv. PW_Plant_1</strain>
    </source>
</reference>
<gene>
    <name evidence="1" type="ORF">O6H91_05G019300</name>
</gene>
<protein>
    <submittedName>
        <fullName evidence="1">Uncharacterized protein</fullName>
    </submittedName>
</protein>
<evidence type="ECO:0000313" key="2">
    <source>
        <dbReference type="Proteomes" id="UP001162992"/>
    </source>
</evidence>
<dbReference type="Proteomes" id="UP001162992">
    <property type="component" value="Chromosome 5"/>
</dbReference>
<proteinExistence type="predicted"/>
<accession>A0ACC2DLD4</accession>
<organism evidence="1 2">
    <name type="scientific">Diphasiastrum complanatum</name>
    <name type="common">Issler's clubmoss</name>
    <name type="synonym">Lycopodium complanatum</name>
    <dbReference type="NCBI Taxonomy" id="34168"/>
    <lineage>
        <taxon>Eukaryota</taxon>
        <taxon>Viridiplantae</taxon>
        <taxon>Streptophyta</taxon>
        <taxon>Embryophyta</taxon>
        <taxon>Tracheophyta</taxon>
        <taxon>Lycopodiopsida</taxon>
        <taxon>Lycopodiales</taxon>
        <taxon>Lycopodiaceae</taxon>
        <taxon>Lycopodioideae</taxon>
        <taxon>Diphasiastrum</taxon>
    </lineage>
</organism>
<keyword evidence="2" id="KW-1185">Reference proteome</keyword>
<comment type="caution">
    <text evidence="1">The sequence shown here is derived from an EMBL/GenBank/DDBJ whole genome shotgun (WGS) entry which is preliminary data.</text>
</comment>
<dbReference type="EMBL" id="CM055096">
    <property type="protein sequence ID" value="KAJ7555033.1"/>
    <property type="molecule type" value="Genomic_DNA"/>
</dbReference>